<evidence type="ECO:0000313" key="3">
    <source>
        <dbReference type="EMBL" id="CEJ88991.1"/>
    </source>
</evidence>
<dbReference type="OrthoDB" id="4480814at2759"/>
<keyword evidence="2" id="KW-0472">Membrane</keyword>
<gene>
    <name evidence="3" type="ORF">VHEMI04951</name>
</gene>
<dbReference type="PANTHER" id="PTHR28019">
    <property type="entry name" value="CELL MEMBRANE PROTEIN YLR413W-RELATED"/>
    <property type="match status" value="1"/>
</dbReference>
<evidence type="ECO:0000256" key="2">
    <source>
        <dbReference type="SAM" id="Phobius"/>
    </source>
</evidence>
<dbReference type="PANTHER" id="PTHR28019:SF3">
    <property type="entry name" value="INTEGRAL MEMBRANE PROTEIN (AFU_ORTHOLOGUE AFUA_6G07470)"/>
    <property type="match status" value="1"/>
</dbReference>
<feature type="region of interest" description="Disordered" evidence="1">
    <location>
        <begin position="461"/>
        <end position="500"/>
    </location>
</feature>
<dbReference type="Pfam" id="PF06687">
    <property type="entry name" value="SUR7"/>
    <property type="match status" value="1"/>
</dbReference>
<evidence type="ECO:0000313" key="4">
    <source>
        <dbReference type="Proteomes" id="UP000039046"/>
    </source>
</evidence>
<dbReference type="EMBL" id="CDHN01000002">
    <property type="protein sequence ID" value="CEJ88991.1"/>
    <property type="molecule type" value="Genomic_DNA"/>
</dbReference>
<feature type="transmembrane region" description="Helical" evidence="2">
    <location>
        <begin position="352"/>
        <end position="379"/>
    </location>
</feature>
<protein>
    <recommendedName>
        <fullName evidence="5">Integral membrane protein</fullName>
    </recommendedName>
</protein>
<name>A0A0A1TFT0_9HYPO</name>
<feature type="transmembrane region" description="Helical" evidence="2">
    <location>
        <begin position="399"/>
        <end position="422"/>
    </location>
</feature>
<keyword evidence="2" id="KW-1133">Transmembrane helix</keyword>
<dbReference type="GO" id="GO:0005886">
    <property type="term" value="C:plasma membrane"/>
    <property type="evidence" value="ECO:0007669"/>
    <property type="project" value="InterPro"/>
</dbReference>
<feature type="transmembrane region" description="Helical" evidence="2">
    <location>
        <begin position="114"/>
        <end position="137"/>
    </location>
</feature>
<organism evidence="3 4">
    <name type="scientific">[Torrubiella] hemipterigena</name>
    <dbReference type="NCBI Taxonomy" id="1531966"/>
    <lineage>
        <taxon>Eukaryota</taxon>
        <taxon>Fungi</taxon>
        <taxon>Dikarya</taxon>
        <taxon>Ascomycota</taxon>
        <taxon>Pezizomycotina</taxon>
        <taxon>Sordariomycetes</taxon>
        <taxon>Hypocreomycetidae</taxon>
        <taxon>Hypocreales</taxon>
        <taxon>Clavicipitaceae</taxon>
        <taxon>Clavicipitaceae incertae sedis</taxon>
        <taxon>'Torrubiella' clade</taxon>
    </lineage>
</organism>
<dbReference type="GO" id="GO:0051285">
    <property type="term" value="C:cell cortex of cell tip"/>
    <property type="evidence" value="ECO:0007669"/>
    <property type="project" value="TreeGrafter"/>
</dbReference>
<proteinExistence type="predicted"/>
<feature type="compositionally biased region" description="Polar residues" evidence="1">
    <location>
        <begin position="462"/>
        <end position="478"/>
    </location>
</feature>
<keyword evidence="2" id="KW-0812">Transmembrane</keyword>
<dbReference type="GO" id="GO:0031505">
    <property type="term" value="P:fungal-type cell wall organization"/>
    <property type="evidence" value="ECO:0007669"/>
    <property type="project" value="TreeGrafter"/>
</dbReference>
<dbReference type="InterPro" id="IPR009571">
    <property type="entry name" value="SUR7/Rim9-like_fungi"/>
</dbReference>
<evidence type="ECO:0008006" key="5">
    <source>
        <dbReference type="Google" id="ProtNLM"/>
    </source>
</evidence>
<dbReference type="Proteomes" id="UP000039046">
    <property type="component" value="Unassembled WGS sequence"/>
</dbReference>
<reference evidence="3 4" key="1">
    <citation type="journal article" date="2015" name="Genome Announc.">
        <title>Draft Genome Sequence and Gene Annotation of the Entomopathogenic Fungus Verticillium hemipterigenum.</title>
        <authorList>
            <person name="Horn F."/>
            <person name="Habel A."/>
            <person name="Scharf D.H."/>
            <person name="Dworschak J."/>
            <person name="Brakhage A.A."/>
            <person name="Guthke R."/>
            <person name="Hertweck C."/>
            <person name="Linde J."/>
        </authorList>
    </citation>
    <scope>NUCLEOTIDE SEQUENCE [LARGE SCALE GENOMIC DNA]</scope>
</reference>
<sequence>MPCSRLVAAASFAHLFPLVVVINTSLLPTISCPSHLWYFVSHLIFCSLFSLPIRLSLSRPYKTKQSITTYYEAYSCYCCCCVVTTYTQPTTARVLQTPHHTTVTMGNVGRAFCVALPIIMIIGAIGSLLAATLAGVAHQRLFLFHINMTEASISPLDLQNLANKAGLGTVDFGNIINNAGNDIKNGGQNAANAFGSQAGKVAGDVKNGADQIGKDISNGANNIGNTINHALNGRFADIEIRTENITAKKFGLADAYDVSLWGYCRTVGKDRTCTSSQFDWASHVLNDTYLNDLGHDVGIKNVALPKEVAGAIHTYNTVNKFTEIAFIVALVALGIELVIGIFATMSRAVSCLVYLWASFATLLVFVACGMATALATAVIGAVEATAKFYGVRANFYSNFLAVIWIGAAFTLGANLFWIFTICCCKPEHRRNKYARDSYGDSEKLMPQRGYAPLNNDHEHNGFYNNQAPQRQSAPTYNANPRYPSGAGRTDLAYEPYSHRA</sequence>
<accession>A0A0A1TFT0</accession>
<keyword evidence="4" id="KW-1185">Reference proteome</keyword>
<feature type="transmembrane region" description="Helical" evidence="2">
    <location>
        <begin position="37"/>
        <end position="57"/>
    </location>
</feature>
<dbReference type="HOGENOM" id="CLU_034574_2_0_1"/>
<dbReference type="InterPro" id="IPR052413">
    <property type="entry name" value="SUR7_domain"/>
</dbReference>
<dbReference type="AlphaFoldDB" id="A0A0A1TFT0"/>
<evidence type="ECO:0000256" key="1">
    <source>
        <dbReference type="SAM" id="MobiDB-lite"/>
    </source>
</evidence>
<feature type="transmembrane region" description="Helical" evidence="2">
    <location>
        <begin position="324"/>
        <end position="345"/>
    </location>
</feature>